<feature type="transmembrane region" description="Helical" evidence="3">
    <location>
        <begin position="421"/>
        <end position="440"/>
    </location>
</feature>
<feature type="transmembrane region" description="Helical" evidence="3">
    <location>
        <begin position="125"/>
        <end position="149"/>
    </location>
</feature>
<name>A0A0A6UY11_ACTUT</name>
<dbReference type="STRING" id="1869.MB27_01395"/>
<organism evidence="4 5">
    <name type="scientific">Actinoplanes utahensis</name>
    <dbReference type="NCBI Taxonomy" id="1869"/>
    <lineage>
        <taxon>Bacteria</taxon>
        <taxon>Bacillati</taxon>
        <taxon>Actinomycetota</taxon>
        <taxon>Actinomycetes</taxon>
        <taxon>Micromonosporales</taxon>
        <taxon>Micromonosporaceae</taxon>
        <taxon>Actinoplanes</taxon>
    </lineage>
</organism>
<sequence>MTTSYPCPHCGAPASLPDGCPHCGAGPDSEAAEVIRLDGEIADLDRRLRAARMEVVTTERHLQAARDRRAALAARVVARRTPTPPASAPPASVPPVPSPLPVSSLPPRDIPSAEPRLSTITVQNVLFTLGGLLLVVAAAVFTAVAWAQVGVTGRALLLAAATAAILAIPPFAVRRGLTAAAETFAAVGLLMILLDGYAAWTVDFLAVRDLDPSAYAAAVLTTTSALSVGYARRTHLRGPRIAALLIAQPVAPLLAAAADADLTGWSLSFLATLLLDITVLRLRSTAAPATAAQPGTTGTGASPSGLAGPATPPHPSTGLSGPATPPHPSTGLSGPATPPHPSTGTDGTEPAAGRLIPADAVTVLTYLCGGSAAAISAVTALADLSLATTPASAAQAGGILLLTPIALFGWAFLIRSAIAQAITAGLLVVTAGLAGARWAWTLPIEFANSTWQSTRLAAVALVLAAATALLRRFRTTDGRPLFIPTTPHPAHPSGAPRSGAVTPTSQQTGATRPGAVTPSAQQAGAAPHRPGPGSGDEGATGVWKPQPTGDGSTGTSEAASGHRGGKDARKTIPRPGEPGRPDNAGRSGQPGQPGETGQSGETGRSGAPSRDATSGLSGETGSGRTGGRAVADVAGFGAWVGALLVGVVPALAMLVSVAGAAIVSVEAARPVLGTPLDVAIVRTQPDALVAAVLTVVAYLLLLPRSTHLNLILTASAGVALLLPSAFGLLWWAVPVADVAVAAAALALGAGSRTTRDVSFRTALCGGLLLHAVVTGFGHAGVAAAVLAAITVLGAGVGVLLRSRPSGDDLGAGGFTVGLIAAGPAVWLALLAADTSATTRVRASLAVVVLLCLVAHLVVRELAVYSPHALGVALAAAGSIPLWAGAGTDPVALYAATALLLIASLLPIRTTGTIGGSVTAALVPILALLILTGPDLAVVLAEPWTATNDIWSGVAPHQSAAAWSSVAALALTAVAAAWTGWLLTRFPLLTATSGSANGTTDRSTTGDSTAESGVGWGGAEEAETGAGRSSVQEAGIDTGRNSEEAATNVDRSGQEVATNAGRSSDEEAGTGRGGDQEAGIGAGRNSKEAVTGVIRGGGAVAEAPSGGSRWKGRSPWAVAVLAAMPLVALVVPMVFAAARAPWPVVPIVDLVVGLAGLLALAYLPRRDGPADLLTVLFGALAAAGVAGSSAAHGPTMVAFGLVAAAGAVAGAAGRRTVARVTGWAAGTVSVVVLAYTVADAADLGPAAPPLFVLGAAALVVALEWVLASHRPREAVAPFAVAHASALAALLITDSLGWAALVCKLWALVLSVRAMRPGETRGTRFRYAVAAACVALIGWWLLLSSQEVGTTEVYTFPAAVLAAVIGWFARRSRPDLPSWTAYGPALGAAFLPSLTVIAHSSDADPHHLRRLLLGVGALLVLLAGSRARLQAPVVTGGATLTLVALHELVRFWDLLPRWVPLAVGGLLLVGVATTIEQRRRDLARFRAALNRMT</sequence>
<feature type="transmembrane region" description="Helical" evidence="3">
    <location>
        <begin position="1456"/>
        <end position="1473"/>
    </location>
</feature>
<keyword evidence="3" id="KW-0812">Transmembrane</keyword>
<dbReference type="GO" id="GO:0030020">
    <property type="term" value="F:extracellular matrix structural constituent conferring tensile strength"/>
    <property type="evidence" value="ECO:0007669"/>
    <property type="project" value="TreeGrafter"/>
</dbReference>
<dbReference type="InterPro" id="IPR058062">
    <property type="entry name" value="SCO7613_C"/>
</dbReference>
<dbReference type="GO" id="GO:0031012">
    <property type="term" value="C:extracellular matrix"/>
    <property type="evidence" value="ECO:0007669"/>
    <property type="project" value="TreeGrafter"/>
</dbReference>
<feature type="compositionally biased region" description="Polar residues" evidence="2">
    <location>
        <begin position="1048"/>
        <end position="1061"/>
    </location>
</feature>
<dbReference type="EMBL" id="JRTT01000001">
    <property type="protein sequence ID" value="KHD79279.1"/>
    <property type="molecule type" value="Genomic_DNA"/>
</dbReference>
<feature type="transmembrane region" description="Helical" evidence="3">
    <location>
        <begin position="1249"/>
        <end position="1266"/>
    </location>
</feature>
<feature type="compositionally biased region" description="Polar residues" evidence="2">
    <location>
        <begin position="501"/>
        <end position="510"/>
    </location>
</feature>
<evidence type="ECO:0000256" key="2">
    <source>
        <dbReference type="SAM" id="MobiDB-lite"/>
    </source>
</evidence>
<feature type="transmembrane region" description="Helical" evidence="3">
    <location>
        <begin position="1379"/>
        <end position="1399"/>
    </location>
</feature>
<feature type="coiled-coil region" evidence="1">
    <location>
        <begin position="34"/>
        <end position="68"/>
    </location>
</feature>
<feature type="transmembrane region" description="Helical" evidence="3">
    <location>
        <begin position="155"/>
        <end position="173"/>
    </location>
</feature>
<feature type="compositionally biased region" description="Pro residues" evidence="2">
    <location>
        <begin position="82"/>
        <end position="100"/>
    </location>
</feature>
<evidence type="ECO:0000313" key="4">
    <source>
        <dbReference type="EMBL" id="KHD79279.1"/>
    </source>
</evidence>
<feature type="transmembrane region" description="Helical" evidence="3">
    <location>
        <begin position="394"/>
        <end position="414"/>
    </location>
</feature>
<feature type="transmembrane region" description="Helical" evidence="3">
    <location>
        <begin position="1219"/>
        <end position="1237"/>
    </location>
</feature>
<dbReference type="RefSeq" id="WP_043521757.1">
    <property type="nucleotide sequence ID" value="NZ_BAABKU010000007.1"/>
</dbReference>
<evidence type="ECO:0000313" key="5">
    <source>
        <dbReference type="Proteomes" id="UP000054537"/>
    </source>
</evidence>
<feature type="transmembrane region" description="Helical" evidence="3">
    <location>
        <begin position="1143"/>
        <end position="1162"/>
    </location>
</feature>
<feature type="transmembrane region" description="Helical" evidence="3">
    <location>
        <begin position="890"/>
        <end position="907"/>
    </location>
</feature>
<keyword evidence="1" id="KW-0175">Coiled coil</keyword>
<dbReference type="NCBIfam" id="NF047321">
    <property type="entry name" value="SCO7613_CTERM"/>
    <property type="match status" value="1"/>
</dbReference>
<proteinExistence type="predicted"/>
<feature type="transmembrane region" description="Helical" evidence="3">
    <location>
        <begin position="212"/>
        <end position="229"/>
    </location>
</feature>
<feature type="compositionally biased region" description="Low complexity" evidence="2">
    <location>
        <begin position="288"/>
        <end position="309"/>
    </location>
</feature>
<feature type="transmembrane region" description="Helical" evidence="3">
    <location>
        <begin position="731"/>
        <end position="750"/>
    </location>
</feature>
<dbReference type="PANTHER" id="PTHR24023:SF1112">
    <property type="entry name" value="COL_CUTICLE_N DOMAIN-CONTAINING PROTEIN-RELATED"/>
    <property type="match status" value="1"/>
</dbReference>
<keyword evidence="5" id="KW-1185">Reference proteome</keyword>
<dbReference type="GO" id="GO:0030198">
    <property type="term" value="P:extracellular matrix organization"/>
    <property type="evidence" value="ECO:0007669"/>
    <property type="project" value="TreeGrafter"/>
</dbReference>
<feature type="transmembrane region" description="Helical" evidence="3">
    <location>
        <begin position="919"/>
        <end position="940"/>
    </location>
</feature>
<dbReference type="GO" id="GO:0005615">
    <property type="term" value="C:extracellular space"/>
    <property type="evidence" value="ECO:0007669"/>
    <property type="project" value="TreeGrafter"/>
</dbReference>
<feature type="transmembrane region" description="Helical" evidence="3">
    <location>
        <begin position="1195"/>
        <end position="1212"/>
    </location>
</feature>
<dbReference type="InterPro" id="IPR050149">
    <property type="entry name" value="Collagen_superfamily"/>
</dbReference>
<feature type="transmembrane region" description="Helical" evidence="3">
    <location>
        <begin position="683"/>
        <end position="701"/>
    </location>
</feature>
<feature type="transmembrane region" description="Helical" evidence="3">
    <location>
        <begin position="812"/>
        <end position="832"/>
    </location>
</feature>
<feature type="transmembrane region" description="Helical" evidence="3">
    <location>
        <begin position="1169"/>
        <end position="1189"/>
    </location>
</feature>
<protein>
    <submittedName>
        <fullName evidence="4">Uncharacterized protein</fullName>
    </submittedName>
</protein>
<accession>A0A0A6UY11</accession>
<gene>
    <name evidence="4" type="ORF">MB27_01395</name>
</gene>
<keyword evidence="3" id="KW-0472">Membrane</keyword>
<evidence type="ECO:0000256" key="3">
    <source>
        <dbReference type="SAM" id="Phobius"/>
    </source>
</evidence>
<feature type="transmembrane region" description="Helical" evidence="3">
    <location>
        <begin position="363"/>
        <end position="382"/>
    </location>
</feature>
<dbReference type="eggNOG" id="COG3087">
    <property type="taxonomic scope" value="Bacteria"/>
</dbReference>
<feature type="compositionally biased region" description="Low complexity" evidence="2">
    <location>
        <begin position="997"/>
        <end position="1012"/>
    </location>
</feature>
<feature type="transmembrane region" description="Helical" evidence="3">
    <location>
        <begin position="1325"/>
        <end position="1343"/>
    </location>
</feature>
<feature type="transmembrane region" description="Helical" evidence="3">
    <location>
        <begin position="708"/>
        <end position="725"/>
    </location>
</feature>
<feature type="transmembrane region" description="Helical" evidence="3">
    <location>
        <begin position="1296"/>
        <end position="1313"/>
    </location>
</feature>
<reference evidence="4 5" key="1">
    <citation type="submission" date="2014-10" db="EMBL/GenBank/DDBJ databases">
        <title>Draft genome sequence of Actinoplanes utahensis NRRL 12052.</title>
        <authorList>
            <person name="Velasco-Bucheli B."/>
            <person name="del Cerro C."/>
            <person name="Hormigo D."/>
            <person name="Garcia J.L."/>
            <person name="Acebal C."/>
            <person name="Arroyo M."/>
            <person name="de la Mata I."/>
        </authorList>
    </citation>
    <scope>NUCLEOTIDE SEQUENCE [LARGE SCALE GENOMIC DNA]</scope>
    <source>
        <strain evidence="4 5">NRRL 12052</strain>
    </source>
</reference>
<feature type="transmembrane region" description="Helical" evidence="3">
    <location>
        <begin position="960"/>
        <end position="982"/>
    </location>
</feature>
<feature type="transmembrane region" description="Helical" evidence="3">
    <location>
        <begin position="1349"/>
        <end position="1367"/>
    </location>
</feature>
<keyword evidence="3" id="KW-1133">Transmembrane helix</keyword>
<feature type="transmembrane region" description="Helical" evidence="3">
    <location>
        <begin position="636"/>
        <end position="663"/>
    </location>
</feature>
<evidence type="ECO:0000256" key="1">
    <source>
        <dbReference type="SAM" id="Coils"/>
    </source>
</evidence>
<dbReference type="OrthoDB" id="5167942at2"/>
<dbReference type="Proteomes" id="UP000054537">
    <property type="component" value="Unassembled WGS sequence"/>
</dbReference>
<feature type="region of interest" description="Disordered" evidence="2">
    <location>
        <begin position="478"/>
        <end position="627"/>
    </location>
</feature>
<feature type="region of interest" description="Disordered" evidence="2">
    <location>
        <begin position="288"/>
        <end position="352"/>
    </location>
</feature>
<feature type="transmembrane region" description="Helical" evidence="3">
    <location>
        <begin position="838"/>
        <end position="858"/>
    </location>
</feature>
<comment type="caution">
    <text evidence="4">The sequence shown here is derived from an EMBL/GenBank/DDBJ whole genome shotgun (WGS) entry which is preliminary data.</text>
</comment>
<feature type="transmembrane region" description="Helical" evidence="3">
    <location>
        <begin position="1115"/>
        <end position="1137"/>
    </location>
</feature>
<feature type="transmembrane region" description="Helical" evidence="3">
    <location>
        <begin position="452"/>
        <end position="470"/>
    </location>
</feature>
<feature type="compositionally biased region" description="Polar residues" evidence="2">
    <location>
        <begin position="549"/>
        <end position="558"/>
    </location>
</feature>
<dbReference type="PANTHER" id="PTHR24023">
    <property type="entry name" value="COLLAGEN ALPHA"/>
    <property type="match status" value="1"/>
</dbReference>
<feature type="transmembrane region" description="Helical" evidence="3">
    <location>
        <begin position="180"/>
        <end position="200"/>
    </location>
</feature>
<feature type="region of interest" description="Disordered" evidence="2">
    <location>
        <begin position="80"/>
        <end position="105"/>
    </location>
</feature>
<feature type="transmembrane region" description="Helical" evidence="3">
    <location>
        <begin position="1273"/>
        <end position="1290"/>
    </location>
</feature>
<feature type="region of interest" description="Disordered" evidence="2">
    <location>
        <begin position="992"/>
        <end position="1086"/>
    </location>
</feature>